<dbReference type="SUPFAM" id="SSF74650">
    <property type="entry name" value="Galactose mutarotase-like"/>
    <property type="match status" value="1"/>
</dbReference>
<dbReference type="InterPro" id="IPR014718">
    <property type="entry name" value="GH-type_carb-bd"/>
</dbReference>
<dbReference type="GO" id="GO:0005975">
    <property type="term" value="P:carbohydrate metabolic process"/>
    <property type="evidence" value="ECO:0007669"/>
    <property type="project" value="InterPro"/>
</dbReference>
<proteinExistence type="predicted"/>
<dbReference type="AlphaFoldDB" id="A0A934RS65"/>
<name>A0A934RS65_9BACT</name>
<dbReference type="GO" id="GO:0030246">
    <property type="term" value="F:carbohydrate binding"/>
    <property type="evidence" value="ECO:0007669"/>
    <property type="project" value="InterPro"/>
</dbReference>
<evidence type="ECO:0000313" key="2">
    <source>
        <dbReference type="Proteomes" id="UP000617628"/>
    </source>
</evidence>
<dbReference type="InterPro" id="IPR011013">
    <property type="entry name" value="Gal_mutarotase_sf_dom"/>
</dbReference>
<accession>A0A934RS65</accession>
<dbReference type="Proteomes" id="UP000617628">
    <property type="component" value="Unassembled WGS sequence"/>
</dbReference>
<dbReference type="Gene3D" id="2.70.98.10">
    <property type="match status" value="1"/>
</dbReference>
<sequence>MITKIQSDLVSAEVVVPVGHIAPVEFCLDESGKVAKPYSLPGWTPEECKVDVPAVKWLRGEFFGFPFGPGQDGGPVHGPAANGPWDIVEKTKNSIRLTVELPQQSGLIEKCVELRNGHRALYIEHKIEGVEGRFNYGHHPVLYIPEKETVQIRINAFKFGSVYPEVFGDASTGDINVLKEGARFESIDELPLREGGTLSVAEYPNPLQYEDLVMMSAADDVRLGWTAVSYDGYVWLSLRSTKQFPSTLFWLSNGGCAQEPWNNVNGRRIGVEDVCSYFSIDCERSRENPLEEFGIETAKEFTPRKETYLRHTQLVHPTDGVKPVASVSPVAGEANVLIRFEDGDEVEVAVDWQWLLEPDQ</sequence>
<organism evidence="1 2">
    <name type="scientific">Pelagicoccus mobilis</name>
    <dbReference type="NCBI Taxonomy" id="415221"/>
    <lineage>
        <taxon>Bacteria</taxon>
        <taxon>Pseudomonadati</taxon>
        <taxon>Verrucomicrobiota</taxon>
        <taxon>Opitutia</taxon>
        <taxon>Puniceicoccales</taxon>
        <taxon>Pelagicoccaceae</taxon>
        <taxon>Pelagicoccus</taxon>
    </lineage>
</organism>
<dbReference type="GO" id="GO:0003824">
    <property type="term" value="F:catalytic activity"/>
    <property type="evidence" value="ECO:0007669"/>
    <property type="project" value="InterPro"/>
</dbReference>
<protein>
    <submittedName>
        <fullName evidence="1">Uncharacterized protein</fullName>
    </submittedName>
</protein>
<reference evidence="1" key="1">
    <citation type="submission" date="2021-01" db="EMBL/GenBank/DDBJ databases">
        <title>Modified the classification status of verrucomicrobia.</title>
        <authorList>
            <person name="Feng X."/>
        </authorList>
    </citation>
    <scope>NUCLEOTIDE SEQUENCE</scope>
    <source>
        <strain evidence="1">KCTC 13126</strain>
    </source>
</reference>
<evidence type="ECO:0000313" key="1">
    <source>
        <dbReference type="EMBL" id="MBK1875897.1"/>
    </source>
</evidence>
<comment type="caution">
    <text evidence="1">The sequence shown here is derived from an EMBL/GenBank/DDBJ whole genome shotgun (WGS) entry which is preliminary data.</text>
</comment>
<dbReference type="RefSeq" id="WP_200354114.1">
    <property type="nucleotide sequence ID" value="NZ_JAENIL010000005.1"/>
</dbReference>
<gene>
    <name evidence="1" type="ORF">JIN87_03395</name>
</gene>
<dbReference type="EMBL" id="JAENIL010000005">
    <property type="protein sequence ID" value="MBK1875897.1"/>
    <property type="molecule type" value="Genomic_DNA"/>
</dbReference>
<keyword evidence="2" id="KW-1185">Reference proteome</keyword>